<name>A0A9X3PR44_9ACTN</name>
<keyword evidence="1" id="KW-1133">Transmembrane helix</keyword>
<protein>
    <recommendedName>
        <fullName evidence="6">Integral membrane protein</fullName>
    </recommendedName>
</protein>
<evidence type="ECO:0008006" key="6">
    <source>
        <dbReference type="Google" id="ProtNLM"/>
    </source>
</evidence>
<gene>
    <name evidence="3" type="ORF">J2S69_001092</name>
    <name evidence="2" type="ORF">O2L01_22310</name>
</gene>
<reference evidence="2" key="1">
    <citation type="submission" date="2022-12" db="EMBL/GenBank/DDBJ databases">
        <title>Gycomyces niveus sp.nov., a novel actinomycete isolated from soil in Shouguang.</title>
        <authorList>
            <person name="Yang X."/>
        </authorList>
    </citation>
    <scope>NUCLEOTIDE SEQUENCE</scope>
    <source>
        <strain evidence="2">DSM 44724</strain>
    </source>
</reference>
<evidence type="ECO:0000313" key="5">
    <source>
        <dbReference type="Proteomes" id="UP001183604"/>
    </source>
</evidence>
<dbReference type="RefSeq" id="WP_270124236.1">
    <property type="nucleotide sequence ID" value="NZ_BAAAOM010000002.1"/>
</dbReference>
<accession>A0A9X3PR44</accession>
<feature type="transmembrane region" description="Helical" evidence="1">
    <location>
        <begin position="298"/>
        <end position="320"/>
    </location>
</feature>
<feature type="transmembrane region" description="Helical" evidence="1">
    <location>
        <begin position="248"/>
        <end position="268"/>
    </location>
</feature>
<keyword evidence="1" id="KW-0472">Membrane</keyword>
<keyword evidence="5" id="KW-1185">Reference proteome</keyword>
<evidence type="ECO:0000313" key="2">
    <source>
        <dbReference type="EMBL" id="MDA1387742.1"/>
    </source>
</evidence>
<sequence length="337" mass="35636">MAEDHTEEAAPPERRGGALRLVRWIVALLACVLGVVAVTGAVAAYYARLELLDTDRFTELTADIAEDEQVQAGIASLITAQIDSALDVDKIEADVSSSLGTGTPPAAIESLVDSAVETLKGYIASEVEKFVASPQFLEVWDAAVSEAHSSLVSALEGENSGALKAEGNTLTLDLGRVVAIVKERMVDADVKLAGNIPEVEADYVLVDSEQVPELQSYVDRLNRAADWLPWIALGLLVVAFVLIPRRWIAALVVGALGAVLAGAALWAIGEGRTVFVSRARDAAFAPVTYDAFTDQLTATYVVMLGIALVLALVAVGALLLRRKRTRAQGTEVSGTEA</sequence>
<evidence type="ECO:0000313" key="4">
    <source>
        <dbReference type="Proteomes" id="UP001145799"/>
    </source>
</evidence>
<organism evidence="2 4">
    <name type="scientific">Glycomyces lechevalierae</name>
    <dbReference type="NCBI Taxonomy" id="256034"/>
    <lineage>
        <taxon>Bacteria</taxon>
        <taxon>Bacillati</taxon>
        <taxon>Actinomycetota</taxon>
        <taxon>Actinomycetes</taxon>
        <taxon>Glycomycetales</taxon>
        <taxon>Glycomycetaceae</taxon>
        <taxon>Glycomyces</taxon>
    </lineage>
</organism>
<reference evidence="3 5" key="2">
    <citation type="submission" date="2023-07" db="EMBL/GenBank/DDBJ databases">
        <title>Sequencing the genomes of 1000 actinobacteria strains.</title>
        <authorList>
            <person name="Klenk H.-P."/>
        </authorList>
    </citation>
    <scope>NUCLEOTIDE SEQUENCE [LARGE SCALE GENOMIC DNA]</scope>
    <source>
        <strain evidence="3 5">DSM 44724</strain>
    </source>
</reference>
<dbReference type="Proteomes" id="UP001145799">
    <property type="component" value="Unassembled WGS sequence"/>
</dbReference>
<evidence type="ECO:0000256" key="1">
    <source>
        <dbReference type="SAM" id="Phobius"/>
    </source>
</evidence>
<evidence type="ECO:0000313" key="3">
    <source>
        <dbReference type="EMBL" id="MDR7337373.1"/>
    </source>
</evidence>
<dbReference type="EMBL" id="JAVDYD010000001">
    <property type="protein sequence ID" value="MDR7337373.1"/>
    <property type="molecule type" value="Genomic_DNA"/>
</dbReference>
<dbReference type="EMBL" id="JAPZVQ010000019">
    <property type="protein sequence ID" value="MDA1387742.1"/>
    <property type="molecule type" value="Genomic_DNA"/>
</dbReference>
<comment type="caution">
    <text evidence="2">The sequence shown here is derived from an EMBL/GenBank/DDBJ whole genome shotgun (WGS) entry which is preliminary data.</text>
</comment>
<dbReference type="Proteomes" id="UP001183604">
    <property type="component" value="Unassembled WGS sequence"/>
</dbReference>
<feature type="transmembrane region" description="Helical" evidence="1">
    <location>
        <begin position="227"/>
        <end position="243"/>
    </location>
</feature>
<proteinExistence type="predicted"/>
<feature type="transmembrane region" description="Helical" evidence="1">
    <location>
        <begin position="21"/>
        <end position="47"/>
    </location>
</feature>
<keyword evidence="1" id="KW-0812">Transmembrane</keyword>
<dbReference type="AlphaFoldDB" id="A0A9X3PR44"/>